<dbReference type="Pfam" id="PF18984">
    <property type="entry name" value="DUF5717_N"/>
    <property type="match status" value="1"/>
</dbReference>
<proteinExistence type="predicted"/>
<organism evidence="3 4">
    <name type="scientific">Butyrivibrio fibrisolvens DSM 3071</name>
    <dbReference type="NCBI Taxonomy" id="1121131"/>
    <lineage>
        <taxon>Bacteria</taxon>
        <taxon>Bacillati</taxon>
        <taxon>Bacillota</taxon>
        <taxon>Clostridia</taxon>
        <taxon>Lachnospirales</taxon>
        <taxon>Lachnospiraceae</taxon>
        <taxon>Butyrivibrio</taxon>
    </lineage>
</organism>
<dbReference type="AlphaFoldDB" id="A0A1M5YGZ5"/>
<evidence type="ECO:0000259" key="2">
    <source>
        <dbReference type="Pfam" id="PF18984"/>
    </source>
</evidence>
<accession>A0A1M5YGZ5</accession>
<dbReference type="InterPro" id="IPR043774">
    <property type="entry name" value="DUF5717_C"/>
</dbReference>
<evidence type="ECO:0000313" key="3">
    <source>
        <dbReference type="EMBL" id="SHI11242.1"/>
    </source>
</evidence>
<gene>
    <name evidence="3" type="ORF">SAMN02745229_01476</name>
</gene>
<evidence type="ECO:0000259" key="1">
    <source>
        <dbReference type="Pfam" id="PF18983"/>
    </source>
</evidence>
<dbReference type="EMBL" id="FQXK01000011">
    <property type="protein sequence ID" value="SHI11242.1"/>
    <property type="molecule type" value="Genomic_DNA"/>
</dbReference>
<dbReference type="OrthoDB" id="9758235at2"/>
<protein>
    <recommendedName>
        <fullName evidence="5">DUF5717 domain-containing protein</fullName>
    </recommendedName>
</protein>
<keyword evidence="4" id="KW-1185">Reference proteome</keyword>
<dbReference type="Proteomes" id="UP000184278">
    <property type="component" value="Unassembled WGS sequence"/>
</dbReference>
<dbReference type="GeneID" id="89508629"/>
<reference evidence="4" key="1">
    <citation type="submission" date="2016-11" db="EMBL/GenBank/DDBJ databases">
        <authorList>
            <person name="Varghese N."/>
            <person name="Submissions S."/>
        </authorList>
    </citation>
    <scope>NUCLEOTIDE SEQUENCE [LARGE SCALE GENOMIC DNA]</scope>
    <source>
        <strain evidence="4">DSM 3071</strain>
    </source>
</reference>
<dbReference type="Pfam" id="PF18983">
    <property type="entry name" value="DUF5717"/>
    <property type="match status" value="1"/>
</dbReference>
<name>A0A1M5YGZ5_BUTFI</name>
<evidence type="ECO:0008006" key="5">
    <source>
        <dbReference type="Google" id="ProtNLM"/>
    </source>
</evidence>
<dbReference type="STRING" id="1121131.SAMN02745229_01476"/>
<sequence>MRDCIDRILKGQFEYDRGELSFSFPHLELNIQEGEVIEGSFTISGPSEKMSEGTVSSTEIRMEVLTDSFSGEKSEVSYRFRGEGLSGGDVIKGHFRIISNRGEYMLPFSVTVEQPKISSSLGDIRNLFHFTNLARSSWDEALHLFYSNQFHYIFKGNDAQYESLYRGLAKENMSQHNMDEFLVAINKKHPVTIECDVKSFEEEAPKEIVDRSIILTKGGWGYAHLKVDYEGDYLSGEKNYLTDDDFLGSKAYLHFRIDPQLLHSGNNYGCIKIYNEYTHIEIPVTVSTVDYDEEKHKSYIRKKRLTHELLRSYLAFRGRRVSSRQWMADTGKLISRMFTEDPDDIEFKLYGAHFLITAGRLGQGQYILEQIMPEIDRLARLGTEYGQQTYCYYLYLQTLISREESDIQKATELIEEVFKRHPDNWRIAWILGYVSDEYSLNPQNKWLLLQGQYERGCNSPIVYMDAFTILKNKPELFLRIDDFTISVLEFAADQGILTIPVMEQVTYLAGNVRNYDKRLYKILKASYESQESDEALLSLCSLLMKGERCDKESYTWYKKGAAKQLRLTRLYEYYMMSLPEDEDGKAIDDIPRVVLMYFSYQSNLPWTKNAVLYRYIYEHMDDYPELYESYRFQIEKFLVAEIEKKHISPALGWLYEHVVTAQMIDAQNAQKFLSLLYTCRIVVEDPDIKEVIVIYDKCRSQMHYDVVGKVCNLPLYGSEYTILLADANGDRHAASAPYSITKLMNPRDLISLTTPYIQSGTENLDQFLCELGRSAYTITLENVSRYRDLADSDVIREDVRAQIRSDLIRFYYEIRSDLIRFYYENDFMRQLSEYLNIIEPEKLTQRQRGEMLELMVLTGMYDKAVKWLRRYGCYNIDPKIIMRLCGRAFDAQKDYGDIVLTEIAWYAFHLGKYDEPTLLFLCNSFQGTIREMRDLFKASESYGMENRDLIERILVQMLYTGSYLGDHVDIYRNYVRTGTYLDLEMAYIAQCSYDYMVRDKVTEPYIYSRIETLYKNGALLPLVAMMAYLKFFAYADPMDREIAAKSFGTEQKETGVSRNNEICKAFLKTLMSKDLYFEFFKNYTSLSSVMHTFADRMILEYHTRPHIRCRVHYMLITEAGGEDSGEYQVRDLKEMYDGIYDASFILFYGEQLQYYITEEPEQRLDENGHIKPQKLTESGILSIADESFSEGSRKGIYGLINDVMMSEALSDDKAQFKLVSDYYRNKFLVEEFFKPV</sequence>
<feature type="domain" description="DUF5717" evidence="1">
    <location>
        <begin position="897"/>
        <end position="1233"/>
    </location>
</feature>
<evidence type="ECO:0000313" key="4">
    <source>
        <dbReference type="Proteomes" id="UP000184278"/>
    </source>
</evidence>
<dbReference type="InterPro" id="IPR043775">
    <property type="entry name" value="DUF5717_N"/>
</dbReference>
<feature type="domain" description="DUF5717" evidence="2">
    <location>
        <begin position="1"/>
        <end position="892"/>
    </location>
</feature>
<dbReference type="RefSeq" id="WP_139263682.1">
    <property type="nucleotide sequence ID" value="NZ_FQXK01000011.1"/>
</dbReference>